<dbReference type="InterPro" id="IPR017871">
    <property type="entry name" value="ABC_transporter-like_CS"/>
</dbReference>
<keyword evidence="1" id="KW-0813">Transport</keyword>
<accession>A0A147JTW0</accession>
<dbReference type="InterPro" id="IPR003593">
    <property type="entry name" value="AAA+_ATPase"/>
</dbReference>
<dbReference type="STRING" id="1776334.APZ16_04590"/>
<dbReference type="InterPro" id="IPR017911">
    <property type="entry name" value="MacB-like_ATP-bd"/>
</dbReference>
<dbReference type="GO" id="GO:0005886">
    <property type="term" value="C:plasma membrane"/>
    <property type="evidence" value="ECO:0007669"/>
    <property type="project" value="TreeGrafter"/>
</dbReference>
<sequence>MKEVVNVQQVSKVYRMGEVDLQALNGVSLKILPSENVSIIGPSGSGKSTLLHLMGCLDRPTSGKIYIDGVDTSKLNSNKLAEIRRNKIGFVFQFFYLIPTLNALENVELPMMFAGVGERERRERAEELLELVNLKSRMKHRPAELSGGERQRVAIARALANNPKIVLADEPTGNLDSASGKEIIDLLKRLNEEKGVTLVIVTHDPYIASIMERTIYLKDGRIVKEERREA</sequence>
<dbReference type="GO" id="GO:0098796">
    <property type="term" value="C:membrane protein complex"/>
    <property type="evidence" value="ECO:0007669"/>
    <property type="project" value="UniProtKB-ARBA"/>
</dbReference>
<dbReference type="CDD" id="cd03255">
    <property type="entry name" value="ABC_MJ0796_LolCDE_FtsE"/>
    <property type="match status" value="1"/>
</dbReference>
<name>A0A147JTW0_HADYE</name>
<dbReference type="AlphaFoldDB" id="A0A147JTW0"/>
<dbReference type="EMBL" id="LQMQ01000051">
    <property type="protein sequence ID" value="KUO39945.1"/>
    <property type="molecule type" value="Genomic_DNA"/>
</dbReference>
<evidence type="ECO:0000256" key="1">
    <source>
        <dbReference type="ARBA" id="ARBA00022448"/>
    </source>
</evidence>
<dbReference type="PROSITE" id="PS00211">
    <property type="entry name" value="ABC_TRANSPORTER_1"/>
    <property type="match status" value="1"/>
</dbReference>
<organism evidence="5 6">
    <name type="scientific">Hadarchaeum yellowstonense</name>
    <dbReference type="NCBI Taxonomy" id="1776334"/>
    <lineage>
        <taxon>Archaea</taxon>
        <taxon>Methanobacteriati</taxon>
        <taxon>Candidatus Hadarchaeota</taxon>
        <taxon>Candidatus Hadarchaeia</taxon>
        <taxon>Candidatus Hadarchaeales</taxon>
        <taxon>Candidatus Hadarchaeaceae</taxon>
        <taxon>Candidatus Hadarchaeum</taxon>
    </lineage>
</organism>
<dbReference type="SUPFAM" id="SSF52540">
    <property type="entry name" value="P-loop containing nucleoside triphosphate hydrolases"/>
    <property type="match status" value="1"/>
</dbReference>
<dbReference type="GO" id="GO:0022857">
    <property type="term" value="F:transmembrane transporter activity"/>
    <property type="evidence" value="ECO:0007669"/>
    <property type="project" value="UniProtKB-ARBA"/>
</dbReference>
<feature type="domain" description="ABC transporter" evidence="4">
    <location>
        <begin position="5"/>
        <end position="230"/>
    </location>
</feature>
<dbReference type="InterPro" id="IPR003439">
    <property type="entry name" value="ABC_transporter-like_ATP-bd"/>
</dbReference>
<dbReference type="FunFam" id="3.40.50.300:FF:000032">
    <property type="entry name" value="Export ABC transporter ATP-binding protein"/>
    <property type="match status" value="1"/>
</dbReference>
<dbReference type="InterPro" id="IPR027417">
    <property type="entry name" value="P-loop_NTPase"/>
</dbReference>
<protein>
    <recommendedName>
        <fullName evidence="4">ABC transporter domain-containing protein</fullName>
    </recommendedName>
</protein>
<dbReference type="PANTHER" id="PTHR24220:SF86">
    <property type="entry name" value="ABC TRANSPORTER ABCH.1"/>
    <property type="match status" value="1"/>
</dbReference>
<dbReference type="Pfam" id="PF00005">
    <property type="entry name" value="ABC_tran"/>
    <property type="match status" value="1"/>
</dbReference>
<evidence type="ECO:0000313" key="6">
    <source>
        <dbReference type="Proteomes" id="UP000074294"/>
    </source>
</evidence>
<dbReference type="PANTHER" id="PTHR24220">
    <property type="entry name" value="IMPORT ATP-BINDING PROTEIN"/>
    <property type="match status" value="1"/>
</dbReference>
<comment type="caution">
    <text evidence="5">The sequence shown here is derived from an EMBL/GenBank/DDBJ whole genome shotgun (WGS) entry which is preliminary data.</text>
</comment>
<evidence type="ECO:0000256" key="3">
    <source>
        <dbReference type="ARBA" id="ARBA00022840"/>
    </source>
</evidence>
<dbReference type="Gene3D" id="3.40.50.300">
    <property type="entry name" value="P-loop containing nucleotide triphosphate hydrolases"/>
    <property type="match status" value="1"/>
</dbReference>
<proteinExistence type="predicted"/>
<dbReference type="PROSITE" id="PS50893">
    <property type="entry name" value="ABC_TRANSPORTER_2"/>
    <property type="match status" value="1"/>
</dbReference>
<gene>
    <name evidence="5" type="ORF">APZ16_04590</name>
</gene>
<keyword evidence="2" id="KW-0547">Nucleotide-binding</keyword>
<dbReference type="InterPro" id="IPR015854">
    <property type="entry name" value="ABC_transpr_LolD-like"/>
</dbReference>
<dbReference type="SMART" id="SM00382">
    <property type="entry name" value="AAA"/>
    <property type="match status" value="1"/>
</dbReference>
<evidence type="ECO:0000313" key="5">
    <source>
        <dbReference type="EMBL" id="KUO39945.1"/>
    </source>
</evidence>
<dbReference type="GO" id="GO:0005524">
    <property type="term" value="F:ATP binding"/>
    <property type="evidence" value="ECO:0007669"/>
    <property type="project" value="UniProtKB-KW"/>
</dbReference>
<dbReference type="Proteomes" id="UP000074294">
    <property type="component" value="Unassembled WGS sequence"/>
</dbReference>
<dbReference type="GO" id="GO:0016887">
    <property type="term" value="F:ATP hydrolysis activity"/>
    <property type="evidence" value="ECO:0007669"/>
    <property type="project" value="InterPro"/>
</dbReference>
<evidence type="ECO:0000256" key="2">
    <source>
        <dbReference type="ARBA" id="ARBA00022741"/>
    </source>
</evidence>
<evidence type="ECO:0000259" key="4">
    <source>
        <dbReference type="PROSITE" id="PS50893"/>
    </source>
</evidence>
<keyword evidence="3" id="KW-0067">ATP-binding</keyword>
<reference evidence="5 6" key="1">
    <citation type="journal article" date="2016" name="Nat. Microbiol.">
        <title>Genomic inference of the metabolism of cosmopolitan subsurface Archaea, Hadesarchaea.</title>
        <authorList>
            <person name="Baker B.J."/>
            <person name="Saw J.H."/>
            <person name="Lind A.E."/>
            <person name="Lazar C.S."/>
            <person name="Hinrichs K.-U."/>
            <person name="Teske A.P."/>
            <person name="Ettema T.J."/>
        </authorList>
    </citation>
    <scope>NUCLEOTIDE SEQUENCE [LARGE SCALE GENOMIC DNA]</scope>
</reference>